<accession>A0ABR4BJF3</accession>
<feature type="region of interest" description="Disordered" evidence="1">
    <location>
        <begin position="1"/>
        <end position="43"/>
    </location>
</feature>
<gene>
    <name evidence="2" type="ORF">ABVK25_001926</name>
</gene>
<protein>
    <submittedName>
        <fullName evidence="2">Uncharacterized protein</fullName>
    </submittedName>
</protein>
<reference evidence="2 3" key="1">
    <citation type="submission" date="2024-09" db="EMBL/GenBank/DDBJ databases">
        <title>Rethinking Asexuality: The Enigmatic Case of Functional Sexual Genes in Lepraria (Stereocaulaceae).</title>
        <authorList>
            <person name="Doellman M."/>
            <person name="Sun Y."/>
            <person name="Barcenas-Pena A."/>
            <person name="Lumbsch H.T."/>
            <person name="Grewe F."/>
        </authorList>
    </citation>
    <scope>NUCLEOTIDE SEQUENCE [LARGE SCALE GENOMIC DNA]</scope>
    <source>
        <strain evidence="2 3">Grewe 0041</strain>
    </source>
</reference>
<sequence length="113" mass="13030">MNTPLGYGSSRRALGPRNEGRLSPPGYLNLSQRRSCNGDTSEGTVWRRKTVPKIRWMGEDANACRREASRRILAWSIMKGIHQYSGDEARQRKTSDYLRRPVDQRWRFSCSGL</sequence>
<organism evidence="2 3">
    <name type="scientific">Lepraria finkii</name>
    <dbReference type="NCBI Taxonomy" id="1340010"/>
    <lineage>
        <taxon>Eukaryota</taxon>
        <taxon>Fungi</taxon>
        <taxon>Dikarya</taxon>
        <taxon>Ascomycota</taxon>
        <taxon>Pezizomycotina</taxon>
        <taxon>Lecanoromycetes</taxon>
        <taxon>OSLEUM clade</taxon>
        <taxon>Lecanoromycetidae</taxon>
        <taxon>Lecanorales</taxon>
        <taxon>Lecanorineae</taxon>
        <taxon>Stereocaulaceae</taxon>
        <taxon>Lepraria</taxon>
    </lineage>
</organism>
<name>A0ABR4BJF3_9LECA</name>
<evidence type="ECO:0000256" key="1">
    <source>
        <dbReference type="SAM" id="MobiDB-lite"/>
    </source>
</evidence>
<dbReference type="EMBL" id="JBHFEH010000004">
    <property type="protein sequence ID" value="KAL2057542.1"/>
    <property type="molecule type" value="Genomic_DNA"/>
</dbReference>
<evidence type="ECO:0000313" key="2">
    <source>
        <dbReference type="EMBL" id="KAL2057542.1"/>
    </source>
</evidence>
<comment type="caution">
    <text evidence="2">The sequence shown here is derived from an EMBL/GenBank/DDBJ whole genome shotgun (WGS) entry which is preliminary data.</text>
</comment>
<proteinExistence type="predicted"/>
<evidence type="ECO:0000313" key="3">
    <source>
        <dbReference type="Proteomes" id="UP001590951"/>
    </source>
</evidence>
<feature type="compositionally biased region" description="Polar residues" evidence="1">
    <location>
        <begin position="29"/>
        <end position="43"/>
    </location>
</feature>
<keyword evidence="3" id="KW-1185">Reference proteome</keyword>
<dbReference type="Proteomes" id="UP001590951">
    <property type="component" value="Unassembled WGS sequence"/>
</dbReference>